<evidence type="ECO:0000256" key="8">
    <source>
        <dbReference type="RuleBase" id="RU003732"/>
    </source>
</evidence>
<dbReference type="Ensembl" id="ENSAOCT00000042785.1">
    <property type="protein sequence ID" value="ENSAOCP00000045254.1"/>
    <property type="gene ID" value="ENSAOCG00000000703.2"/>
</dbReference>
<evidence type="ECO:0000256" key="9">
    <source>
        <dbReference type="SAM" id="Phobius"/>
    </source>
</evidence>
<dbReference type="RefSeq" id="XP_023136038.2">
    <property type="nucleotide sequence ID" value="XM_023280270.3"/>
</dbReference>
<feature type="binding site" evidence="6">
    <location>
        <position position="445"/>
    </location>
    <ligand>
        <name>Na(+)</name>
        <dbReference type="ChEBI" id="CHEBI:29101"/>
        <label>1</label>
    </ligand>
</feature>
<dbReference type="GeneID" id="111575258"/>
<accession>A0AAQ5XXK6</accession>
<reference evidence="10" key="2">
    <citation type="submission" date="2025-08" db="UniProtKB">
        <authorList>
            <consortium name="Ensembl"/>
        </authorList>
    </citation>
    <scope>IDENTIFICATION</scope>
</reference>
<feature type="transmembrane region" description="Helical" evidence="9">
    <location>
        <begin position="587"/>
        <end position="614"/>
    </location>
</feature>
<keyword evidence="5 9" id="KW-0472">Membrane</keyword>
<dbReference type="InterPro" id="IPR037272">
    <property type="entry name" value="SNS_sf"/>
</dbReference>
<keyword evidence="11" id="KW-1185">Reference proteome</keyword>
<feature type="binding site" evidence="6">
    <location>
        <position position="106"/>
    </location>
    <ligand>
        <name>Na(+)</name>
        <dbReference type="ChEBI" id="CHEBI:29101"/>
        <label>1</label>
    </ligand>
</feature>
<feature type="transmembrane region" description="Helical" evidence="9">
    <location>
        <begin position="373"/>
        <end position="399"/>
    </location>
</feature>
<evidence type="ECO:0000256" key="6">
    <source>
        <dbReference type="PIRSR" id="PIRSR600175-1"/>
    </source>
</evidence>
<dbReference type="GO" id="GO:0005332">
    <property type="term" value="F:gamma-aminobutyric acid:sodium:chloride symporter activity"/>
    <property type="evidence" value="ECO:0007669"/>
    <property type="project" value="TreeGrafter"/>
</dbReference>
<dbReference type="Proteomes" id="UP001501940">
    <property type="component" value="Chromosome 5"/>
</dbReference>
<dbReference type="AlphaFoldDB" id="A0AAQ5XXK6"/>
<feature type="binding site" evidence="6">
    <location>
        <position position="448"/>
    </location>
    <ligand>
        <name>Na(+)</name>
        <dbReference type="ChEBI" id="CHEBI:29101"/>
        <label>1</label>
    </ligand>
</feature>
<keyword evidence="6" id="KW-0479">Metal-binding</keyword>
<dbReference type="PANTHER" id="PTHR11616">
    <property type="entry name" value="SODIUM/CHLORIDE DEPENDENT TRANSPORTER"/>
    <property type="match status" value="1"/>
</dbReference>
<keyword evidence="8" id="KW-0769">Symport</keyword>
<proteinExistence type="inferred from homology"/>
<feature type="transmembrane region" description="Helical" evidence="9">
    <location>
        <begin position="553"/>
        <end position="575"/>
    </location>
</feature>
<dbReference type="InterPro" id="IPR000175">
    <property type="entry name" value="Na/ntran_symport"/>
</dbReference>
<name>A0AAQ5XXK6_AMPOC</name>
<dbReference type="KEGG" id="aoce:111575258"/>
<reference evidence="10 11" key="1">
    <citation type="submission" date="2022-01" db="EMBL/GenBank/DDBJ databases">
        <title>A chromosome-scale genome assembly of the false clownfish, Amphiprion ocellaris.</title>
        <authorList>
            <person name="Ryu T."/>
        </authorList>
    </citation>
    <scope>NUCLEOTIDE SEQUENCE [LARGE SCALE GENOMIC DNA]</scope>
</reference>
<feature type="transmembrane region" description="Helical" evidence="9">
    <location>
        <begin position="419"/>
        <end position="447"/>
    </location>
</feature>
<feature type="transmembrane region" description="Helical" evidence="9">
    <location>
        <begin position="127"/>
        <end position="147"/>
    </location>
</feature>
<keyword evidence="2 8" id="KW-0813">Transport</keyword>
<feature type="binding site" evidence="6">
    <location>
        <position position="348"/>
    </location>
    <ligand>
        <name>Na(+)</name>
        <dbReference type="ChEBI" id="CHEBI:29101"/>
        <label>1</label>
    </ligand>
</feature>
<feature type="binding site" evidence="6">
    <location>
        <position position="113"/>
    </location>
    <ligand>
        <name>Na(+)</name>
        <dbReference type="ChEBI" id="CHEBI:29101"/>
        <label>1</label>
    </ligand>
</feature>
<comment type="subcellular location">
    <subcellularLocation>
        <location evidence="1">Membrane</location>
        <topology evidence="1">Multi-pass membrane protein</topology>
    </subcellularLocation>
</comment>
<feature type="disulfide bond" evidence="7">
    <location>
        <begin position="212"/>
        <end position="221"/>
    </location>
</feature>
<feature type="transmembrane region" description="Helical" evidence="9">
    <location>
        <begin position="267"/>
        <end position="286"/>
    </location>
</feature>
<evidence type="ECO:0000313" key="11">
    <source>
        <dbReference type="Proteomes" id="UP001501940"/>
    </source>
</evidence>
<evidence type="ECO:0000256" key="1">
    <source>
        <dbReference type="ARBA" id="ARBA00004141"/>
    </source>
</evidence>
<keyword evidence="7" id="KW-1015">Disulfide bond</keyword>
<dbReference type="GO" id="GO:0042995">
    <property type="term" value="C:cell projection"/>
    <property type="evidence" value="ECO:0007669"/>
    <property type="project" value="TreeGrafter"/>
</dbReference>
<feature type="binding site" evidence="6">
    <location>
        <position position="449"/>
    </location>
    <ligand>
        <name>Na(+)</name>
        <dbReference type="ChEBI" id="CHEBI:29101"/>
        <label>1</label>
    </ligand>
</feature>
<evidence type="ECO:0000256" key="5">
    <source>
        <dbReference type="ARBA" id="ARBA00023136"/>
    </source>
</evidence>
<dbReference type="GeneTree" id="ENSGT00940000166826"/>
<protein>
    <recommendedName>
        <fullName evidence="8">Transporter</fullName>
    </recommendedName>
</protein>
<dbReference type="PROSITE" id="PS50267">
    <property type="entry name" value="NA_NEUROTRAN_SYMP_3"/>
    <property type="match status" value="1"/>
</dbReference>
<feature type="transmembrane region" description="Helical" evidence="9">
    <location>
        <begin position="180"/>
        <end position="200"/>
    </location>
</feature>
<dbReference type="PROSITE" id="PS00610">
    <property type="entry name" value="NA_NEUROTRAN_SYMP_1"/>
    <property type="match status" value="1"/>
</dbReference>
<evidence type="ECO:0000256" key="3">
    <source>
        <dbReference type="ARBA" id="ARBA00022692"/>
    </source>
</evidence>
<feature type="transmembrane region" description="Helical" evidence="9">
    <location>
        <begin position="292"/>
        <end position="309"/>
    </location>
</feature>
<feature type="binding site" evidence="6">
    <location>
        <position position="380"/>
    </location>
    <ligand>
        <name>Na(+)</name>
        <dbReference type="ChEBI" id="CHEBI:29101"/>
        <label>1</label>
    </ligand>
</feature>
<dbReference type="SUPFAM" id="SSF161070">
    <property type="entry name" value="SNF-like"/>
    <property type="match status" value="1"/>
</dbReference>
<keyword evidence="3 8" id="KW-0812">Transmembrane</keyword>
<keyword evidence="4 9" id="KW-1133">Transmembrane helix</keyword>
<dbReference type="PANTHER" id="PTHR11616:SF249">
    <property type="entry name" value="SOLUTE CARRIER FAMILY 6 MEMBER 22, TANDEM DUPLICATE 2 ISOFORM X2-RELATED"/>
    <property type="match status" value="1"/>
</dbReference>
<feature type="transmembrane region" description="Helical" evidence="9">
    <location>
        <begin position="514"/>
        <end position="532"/>
    </location>
</feature>
<keyword evidence="6" id="KW-0915">Sodium</keyword>
<sequence length="674" mass="76183">MWAFVFVPLVSIGSKEKTGCVSPTGHSSQKPTSLNLERSWQFYFRRQSRKRLRCSSLLGVEMDPQPSSQLKITLTNSGNKLGHVQAKPQEREQWSNKLEFILAVAGHIIGLGNIWRFPYLCYKNGGGVFLIPYVLFLFTCGIPLFFLETSLGQFTSQGGITCWRKICPLFEGLGYGSQVVVLYTGVYYIVILAWTFLYLFSSVRTELPWASCDNSWNTDGCVEHDHNQTSPQLLYGNGTSSVVEFWERRILGLSEGIDQIGNIRWDLALCLLLAWVLCYFCVWNGVKSTGKVVYFTATFPYVMLVVLLVRGLTLPGAQEGIVFYLYPDPSRLTDPEVWMDAGSQIFYSYGVCTGVLTSLGSYNKYNNNCYRDCVYLCLLNSLTSFVAGFAIFSVLGFMAKEQGVDISMVAESGPGLAFIAYPRAVALMPLPQLWAIFFFVMIIFLGLDSEFVYQEALVTTISDMYPSFFQNSCRRKLLLLAISVASFLVGLFMVTEGGLYIFQLFDYYACSGMTLLLFAVLQSVCIGWVYGADRQYDNIKDMIGYRPWPFMKYCWQYVTPAICTCTFLFSLIKYTPLKFNNTYEYPWWGYALGGFFTLSSTLLVPLWMLYAVCVTPGTLKQRLKLLCTPSMDIPRATKKASNHEAFQTFTELHTLRTTESSTDKDGKTQTLSVI</sequence>
<dbReference type="PRINTS" id="PR00176">
    <property type="entry name" value="NANEUSMPORT"/>
</dbReference>
<dbReference type="GO" id="GO:0046872">
    <property type="term" value="F:metal ion binding"/>
    <property type="evidence" value="ECO:0007669"/>
    <property type="project" value="UniProtKB-KW"/>
</dbReference>
<feature type="transmembrane region" description="Helical" evidence="9">
    <location>
        <begin position="477"/>
        <end position="502"/>
    </location>
</feature>
<dbReference type="Pfam" id="PF00209">
    <property type="entry name" value="SNF"/>
    <property type="match status" value="1"/>
</dbReference>
<reference evidence="10" key="3">
    <citation type="submission" date="2025-09" db="UniProtKB">
        <authorList>
            <consortium name="Ensembl"/>
        </authorList>
    </citation>
    <scope>IDENTIFICATION</scope>
</reference>
<organism evidence="10 11">
    <name type="scientific">Amphiprion ocellaris</name>
    <name type="common">Clown anemonefish</name>
    <dbReference type="NCBI Taxonomy" id="80972"/>
    <lineage>
        <taxon>Eukaryota</taxon>
        <taxon>Metazoa</taxon>
        <taxon>Chordata</taxon>
        <taxon>Craniata</taxon>
        <taxon>Vertebrata</taxon>
        <taxon>Euteleostomi</taxon>
        <taxon>Actinopterygii</taxon>
        <taxon>Neopterygii</taxon>
        <taxon>Teleostei</taxon>
        <taxon>Neoteleostei</taxon>
        <taxon>Acanthomorphata</taxon>
        <taxon>Ovalentaria</taxon>
        <taxon>Pomacentridae</taxon>
        <taxon>Amphiprion</taxon>
    </lineage>
</organism>
<evidence type="ECO:0000256" key="2">
    <source>
        <dbReference type="ARBA" id="ARBA00022448"/>
    </source>
</evidence>
<evidence type="ECO:0000313" key="10">
    <source>
        <dbReference type="Ensembl" id="ENSAOCP00000045254.1"/>
    </source>
</evidence>
<dbReference type="CDD" id="cd11496">
    <property type="entry name" value="SLC6sbd-TauT-like"/>
    <property type="match status" value="1"/>
</dbReference>
<evidence type="ECO:0000256" key="7">
    <source>
        <dbReference type="PIRSR" id="PIRSR600175-2"/>
    </source>
</evidence>
<evidence type="ECO:0000256" key="4">
    <source>
        <dbReference type="ARBA" id="ARBA00022989"/>
    </source>
</evidence>
<comment type="similarity">
    <text evidence="8">Belongs to the sodium:neurotransmitter symporter (SNF) (TC 2.A.22) family.</text>
</comment>
<dbReference type="GO" id="GO:0005886">
    <property type="term" value="C:plasma membrane"/>
    <property type="evidence" value="ECO:0007669"/>
    <property type="project" value="TreeGrafter"/>
</dbReference>